<protein>
    <submittedName>
        <fullName evidence="1">Four-helix bundle copper-binding protein</fullName>
    </submittedName>
</protein>
<dbReference type="AlphaFoldDB" id="A0A7G9L329"/>
<proteinExistence type="predicted"/>
<sequence>MSIRKMIALHPDVEGHVNQPLGDAAHHLMYCARMCMSCADACSAEEMDLTQCVRKCMDCADVCEATGKLAVRRSGSNEQVLKDMLELCARVCEECAAECEKHDHEHCKLCAQICRECAADCRNAAASITPDQ</sequence>
<dbReference type="RefSeq" id="WP_187479983.1">
    <property type="nucleotide sequence ID" value="NZ_CP060697.1"/>
</dbReference>
<organism evidence="1 2">
    <name type="scientific">Sphingomonas sabuli</name>
    <dbReference type="NCBI Taxonomy" id="2764186"/>
    <lineage>
        <taxon>Bacteria</taxon>
        <taxon>Pseudomonadati</taxon>
        <taxon>Pseudomonadota</taxon>
        <taxon>Alphaproteobacteria</taxon>
        <taxon>Sphingomonadales</taxon>
        <taxon>Sphingomonadaceae</taxon>
        <taxon>Sphingomonas</taxon>
    </lineage>
</organism>
<dbReference type="EMBL" id="CP060697">
    <property type="protein sequence ID" value="QNM83028.1"/>
    <property type="molecule type" value="Genomic_DNA"/>
</dbReference>
<dbReference type="KEGG" id="ssau:H8M03_01295"/>
<accession>A0A7G9L329</accession>
<dbReference type="InterPro" id="IPR005560">
    <property type="entry name" value="Csp_YhjQ"/>
</dbReference>
<dbReference type="Proteomes" id="UP000515861">
    <property type="component" value="Chromosome"/>
</dbReference>
<dbReference type="CDD" id="cd08026">
    <property type="entry name" value="DUF326"/>
    <property type="match status" value="1"/>
</dbReference>
<reference evidence="1 2" key="1">
    <citation type="submission" date="2020-08" db="EMBL/GenBank/DDBJ databases">
        <title>Sphingomonas sp. sand1-3 16S ribosomal RNA gene Genome sequencing and assembly.</title>
        <authorList>
            <person name="Kang M."/>
        </authorList>
    </citation>
    <scope>NUCLEOTIDE SEQUENCE [LARGE SCALE GENOMIC DNA]</scope>
    <source>
        <strain evidence="2">sand1-3</strain>
    </source>
</reference>
<dbReference type="PANTHER" id="PTHR37310">
    <property type="entry name" value="CYTOPLASMIC PROTEIN-RELATED"/>
    <property type="match status" value="1"/>
</dbReference>
<name>A0A7G9L329_9SPHN</name>
<dbReference type="InterPro" id="IPR044543">
    <property type="entry name" value="YHJQ-like"/>
</dbReference>
<gene>
    <name evidence="1" type="ORF">H8M03_01295</name>
</gene>
<dbReference type="PANTHER" id="PTHR37310:SF1">
    <property type="entry name" value="CYTOPLASMIC PROTEIN"/>
    <property type="match status" value="1"/>
</dbReference>
<evidence type="ECO:0000313" key="1">
    <source>
        <dbReference type="EMBL" id="QNM83028.1"/>
    </source>
</evidence>
<keyword evidence="2" id="KW-1185">Reference proteome</keyword>
<evidence type="ECO:0000313" key="2">
    <source>
        <dbReference type="Proteomes" id="UP000515861"/>
    </source>
</evidence>
<dbReference type="Gene3D" id="1.20.1270.360">
    <property type="match status" value="1"/>
</dbReference>
<dbReference type="Pfam" id="PF03860">
    <property type="entry name" value="Csp"/>
    <property type="match status" value="1"/>
</dbReference>